<protein>
    <submittedName>
        <fullName evidence="2">Uncharacterized protein</fullName>
    </submittedName>
</protein>
<proteinExistence type="predicted"/>
<feature type="non-terminal residue" evidence="2">
    <location>
        <position position="1"/>
    </location>
</feature>
<sequence>SEGEVEKEEKGVVENESNEGEVEKEVEREIEEESGSEQDEVVDKKRETKESVPNGSKDKCKVQESVSHNRVPYPRKKK</sequence>
<name>A0A392U5R5_9FABA</name>
<feature type="non-terminal residue" evidence="2">
    <location>
        <position position="78"/>
    </location>
</feature>
<feature type="region of interest" description="Disordered" evidence="1">
    <location>
        <begin position="1"/>
        <end position="78"/>
    </location>
</feature>
<feature type="compositionally biased region" description="Acidic residues" evidence="1">
    <location>
        <begin position="28"/>
        <end position="40"/>
    </location>
</feature>
<dbReference type="Proteomes" id="UP000265520">
    <property type="component" value="Unassembled WGS sequence"/>
</dbReference>
<reference evidence="2 3" key="1">
    <citation type="journal article" date="2018" name="Front. Plant Sci.">
        <title>Red Clover (Trifolium pratense) and Zigzag Clover (T. medium) - A Picture of Genomic Similarities and Differences.</title>
        <authorList>
            <person name="Dluhosova J."/>
            <person name="Istvanek J."/>
            <person name="Nedelnik J."/>
            <person name="Repkova J."/>
        </authorList>
    </citation>
    <scope>NUCLEOTIDE SEQUENCE [LARGE SCALE GENOMIC DNA]</scope>
    <source>
        <strain evidence="3">cv. 10/8</strain>
        <tissue evidence="2">Leaf</tissue>
    </source>
</reference>
<dbReference type="AlphaFoldDB" id="A0A392U5R5"/>
<organism evidence="2 3">
    <name type="scientific">Trifolium medium</name>
    <dbReference type="NCBI Taxonomy" id="97028"/>
    <lineage>
        <taxon>Eukaryota</taxon>
        <taxon>Viridiplantae</taxon>
        <taxon>Streptophyta</taxon>
        <taxon>Embryophyta</taxon>
        <taxon>Tracheophyta</taxon>
        <taxon>Spermatophyta</taxon>
        <taxon>Magnoliopsida</taxon>
        <taxon>eudicotyledons</taxon>
        <taxon>Gunneridae</taxon>
        <taxon>Pentapetalae</taxon>
        <taxon>rosids</taxon>
        <taxon>fabids</taxon>
        <taxon>Fabales</taxon>
        <taxon>Fabaceae</taxon>
        <taxon>Papilionoideae</taxon>
        <taxon>50 kb inversion clade</taxon>
        <taxon>NPAAA clade</taxon>
        <taxon>Hologalegina</taxon>
        <taxon>IRL clade</taxon>
        <taxon>Trifolieae</taxon>
        <taxon>Trifolium</taxon>
    </lineage>
</organism>
<accession>A0A392U5R5</accession>
<dbReference type="EMBL" id="LXQA010730449">
    <property type="protein sequence ID" value="MCI68094.1"/>
    <property type="molecule type" value="Genomic_DNA"/>
</dbReference>
<keyword evidence="3" id="KW-1185">Reference proteome</keyword>
<evidence type="ECO:0000313" key="3">
    <source>
        <dbReference type="Proteomes" id="UP000265520"/>
    </source>
</evidence>
<feature type="compositionally biased region" description="Basic and acidic residues" evidence="1">
    <location>
        <begin position="41"/>
        <end position="62"/>
    </location>
</feature>
<comment type="caution">
    <text evidence="2">The sequence shown here is derived from an EMBL/GenBank/DDBJ whole genome shotgun (WGS) entry which is preliminary data.</text>
</comment>
<evidence type="ECO:0000256" key="1">
    <source>
        <dbReference type="SAM" id="MobiDB-lite"/>
    </source>
</evidence>
<evidence type="ECO:0000313" key="2">
    <source>
        <dbReference type="EMBL" id="MCI68094.1"/>
    </source>
</evidence>